<keyword evidence="6" id="KW-0472">Membrane</keyword>
<evidence type="ECO:0000256" key="1">
    <source>
        <dbReference type="ARBA" id="ARBA00004162"/>
    </source>
</evidence>
<proteinExistence type="inferred from homology"/>
<comment type="similarity">
    <text evidence="2 7">Belongs to the ExbD/TolR family.</text>
</comment>
<dbReference type="PANTHER" id="PTHR30558">
    <property type="entry name" value="EXBD MEMBRANE COMPONENT OF PMF-DRIVEN MACROMOLECULE IMPORT SYSTEM"/>
    <property type="match status" value="1"/>
</dbReference>
<keyword evidence="3" id="KW-1003">Cell membrane</keyword>
<evidence type="ECO:0000313" key="8">
    <source>
        <dbReference type="EMBL" id="SFP69225.1"/>
    </source>
</evidence>
<reference evidence="8 9" key="1">
    <citation type="submission" date="2016-10" db="EMBL/GenBank/DDBJ databases">
        <authorList>
            <person name="de Groot N.N."/>
        </authorList>
    </citation>
    <scope>NUCLEOTIDE SEQUENCE [LARGE SCALE GENOMIC DNA]</scope>
    <source>
        <strain evidence="8 9">EP1-55-1</strain>
    </source>
</reference>
<dbReference type="RefSeq" id="WP_092913376.1">
    <property type="nucleotide sequence ID" value="NZ_FOXB01000033.1"/>
</dbReference>
<keyword evidence="4 7" id="KW-0812">Transmembrane</keyword>
<dbReference type="OrthoDB" id="5348190at2"/>
<dbReference type="AlphaFoldDB" id="A0A1I5SET2"/>
<dbReference type="PANTHER" id="PTHR30558:SF3">
    <property type="entry name" value="BIOPOLYMER TRANSPORT PROTEIN EXBD-RELATED"/>
    <property type="match status" value="1"/>
</dbReference>
<evidence type="ECO:0000256" key="7">
    <source>
        <dbReference type="RuleBase" id="RU003879"/>
    </source>
</evidence>
<evidence type="ECO:0000256" key="4">
    <source>
        <dbReference type="ARBA" id="ARBA00022692"/>
    </source>
</evidence>
<evidence type="ECO:0000256" key="3">
    <source>
        <dbReference type="ARBA" id="ARBA00022475"/>
    </source>
</evidence>
<dbReference type="GO" id="GO:0022857">
    <property type="term" value="F:transmembrane transporter activity"/>
    <property type="evidence" value="ECO:0007669"/>
    <property type="project" value="InterPro"/>
</dbReference>
<dbReference type="GO" id="GO:0005886">
    <property type="term" value="C:plasma membrane"/>
    <property type="evidence" value="ECO:0007669"/>
    <property type="project" value="UniProtKB-SubCell"/>
</dbReference>
<accession>A0A1I5SET2</accession>
<keyword evidence="9" id="KW-1185">Reference proteome</keyword>
<name>A0A1I5SET2_9BACT</name>
<dbReference type="Pfam" id="PF02472">
    <property type="entry name" value="ExbD"/>
    <property type="match status" value="1"/>
</dbReference>
<organism evidence="8 9">
    <name type="scientific">Hydrogenimonas thermophila</name>
    <dbReference type="NCBI Taxonomy" id="223786"/>
    <lineage>
        <taxon>Bacteria</taxon>
        <taxon>Pseudomonadati</taxon>
        <taxon>Campylobacterota</taxon>
        <taxon>Epsilonproteobacteria</taxon>
        <taxon>Campylobacterales</taxon>
        <taxon>Hydrogenimonadaceae</taxon>
        <taxon>Hydrogenimonas</taxon>
    </lineage>
</organism>
<keyword evidence="5" id="KW-1133">Transmembrane helix</keyword>
<keyword evidence="7" id="KW-0653">Protein transport</keyword>
<dbReference type="EMBL" id="FOXB01000033">
    <property type="protein sequence ID" value="SFP69225.1"/>
    <property type="molecule type" value="Genomic_DNA"/>
</dbReference>
<gene>
    <name evidence="8" type="ORF">SAMN05216234_13319</name>
</gene>
<dbReference type="GO" id="GO:0015031">
    <property type="term" value="P:protein transport"/>
    <property type="evidence" value="ECO:0007669"/>
    <property type="project" value="UniProtKB-KW"/>
</dbReference>
<comment type="subcellular location">
    <subcellularLocation>
        <location evidence="1">Cell membrane</location>
        <topology evidence="1">Single-pass membrane protein</topology>
    </subcellularLocation>
    <subcellularLocation>
        <location evidence="7">Cell membrane</location>
        <topology evidence="7">Single-pass type II membrane protein</topology>
    </subcellularLocation>
</comment>
<protein>
    <submittedName>
        <fullName evidence="8">Biopolymer transport protein ExbD</fullName>
    </submittedName>
</protein>
<dbReference type="InterPro" id="IPR003400">
    <property type="entry name" value="ExbD"/>
</dbReference>
<evidence type="ECO:0000256" key="2">
    <source>
        <dbReference type="ARBA" id="ARBA00005811"/>
    </source>
</evidence>
<dbReference type="Gene3D" id="3.30.420.270">
    <property type="match status" value="1"/>
</dbReference>
<evidence type="ECO:0000256" key="6">
    <source>
        <dbReference type="ARBA" id="ARBA00023136"/>
    </source>
</evidence>
<evidence type="ECO:0000256" key="5">
    <source>
        <dbReference type="ARBA" id="ARBA00022989"/>
    </source>
</evidence>
<dbReference type="Proteomes" id="UP000199227">
    <property type="component" value="Unassembled WGS sequence"/>
</dbReference>
<sequence>MKRRESLTLDMTPLVDVVFLLLIFFLVTSVFKKDELALMLNLPSSKEGSKVIDKKELIIELSKDEIAINKDILTFEEIDAKFATVKDKERPIVVRIDKDVRYERIIKLFDLLEKYGLHNLQLVKESGN</sequence>
<keyword evidence="7" id="KW-0813">Transport</keyword>
<dbReference type="STRING" id="223786.SAMN05216234_13319"/>
<evidence type="ECO:0000313" key="9">
    <source>
        <dbReference type="Proteomes" id="UP000199227"/>
    </source>
</evidence>